<dbReference type="NCBIfam" id="TIGR00254">
    <property type="entry name" value="GGDEF"/>
    <property type="match status" value="1"/>
</dbReference>
<accession>A0A1M5NUP1</accession>
<dbReference type="InterPro" id="IPR029787">
    <property type="entry name" value="Nucleotide_cyclase"/>
</dbReference>
<name>A0A1M5NUP1_9ALTE</name>
<feature type="coiled-coil region" evidence="1">
    <location>
        <begin position="12"/>
        <end position="39"/>
    </location>
</feature>
<evidence type="ECO:0000256" key="1">
    <source>
        <dbReference type="SAM" id="Coils"/>
    </source>
</evidence>
<feature type="domain" description="PAC" evidence="2">
    <location>
        <begin position="241"/>
        <end position="293"/>
    </location>
</feature>
<dbReference type="Pfam" id="PF13426">
    <property type="entry name" value="PAS_9"/>
    <property type="match status" value="1"/>
</dbReference>
<feature type="domain" description="EAL" evidence="3">
    <location>
        <begin position="463"/>
        <end position="715"/>
    </location>
</feature>
<dbReference type="PANTHER" id="PTHR44757:SF2">
    <property type="entry name" value="BIOFILM ARCHITECTURE MAINTENANCE PROTEIN MBAA"/>
    <property type="match status" value="1"/>
</dbReference>
<evidence type="ECO:0000259" key="2">
    <source>
        <dbReference type="PROSITE" id="PS50113"/>
    </source>
</evidence>
<reference evidence="6" key="1">
    <citation type="submission" date="2016-11" db="EMBL/GenBank/DDBJ databases">
        <authorList>
            <person name="Varghese N."/>
            <person name="Submissions S."/>
        </authorList>
    </citation>
    <scope>NUCLEOTIDE SEQUENCE [LARGE SCALE GENOMIC DNA]</scope>
    <source>
        <strain evidence="6">CGMCC 1.8995</strain>
    </source>
</reference>
<dbReference type="SUPFAM" id="SSF55073">
    <property type="entry name" value="Nucleotide cyclase"/>
    <property type="match status" value="1"/>
</dbReference>
<dbReference type="CDD" id="cd01949">
    <property type="entry name" value="GGDEF"/>
    <property type="match status" value="1"/>
</dbReference>
<organism evidence="5 6">
    <name type="scientific">Marisediminitalea aggregata</name>
    <dbReference type="NCBI Taxonomy" id="634436"/>
    <lineage>
        <taxon>Bacteria</taxon>
        <taxon>Pseudomonadati</taxon>
        <taxon>Pseudomonadota</taxon>
        <taxon>Gammaproteobacteria</taxon>
        <taxon>Alteromonadales</taxon>
        <taxon>Alteromonadaceae</taxon>
        <taxon>Marisediminitalea</taxon>
    </lineage>
</organism>
<dbReference type="AlphaFoldDB" id="A0A1M5NUP1"/>
<dbReference type="InterPro" id="IPR000700">
    <property type="entry name" value="PAS-assoc_C"/>
</dbReference>
<dbReference type="SMART" id="SM00052">
    <property type="entry name" value="EAL"/>
    <property type="match status" value="1"/>
</dbReference>
<dbReference type="STRING" id="634436.SAMN05216361_3346"/>
<dbReference type="SUPFAM" id="SSF55785">
    <property type="entry name" value="PYP-like sensor domain (PAS domain)"/>
    <property type="match status" value="2"/>
</dbReference>
<dbReference type="InterPro" id="IPR035965">
    <property type="entry name" value="PAS-like_dom_sf"/>
</dbReference>
<dbReference type="Proteomes" id="UP000184520">
    <property type="component" value="Unassembled WGS sequence"/>
</dbReference>
<feature type="domain" description="PAC" evidence="2">
    <location>
        <begin position="124"/>
        <end position="176"/>
    </location>
</feature>
<dbReference type="InterPro" id="IPR001610">
    <property type="entry name" value="PAC"/>
</dbReference>
<evidence type="ECO:0000259" key="4">
    <source>
        <dbReference type="PROSITE" id="PS50887"/>
    </source>
</evidence>
<evidence type="ECO:0000313" key="5">
    <source>
        <dbReference type="EMBL" id="SHG92673.1"/>
    </source>
</evidence>
<dbReference type="SMART" id="SM00086">
    <property type="entry name" value="PAC"/>
    <property type="match status" value="2"/>
</dbReference>
<dbReference type="RefSeq" id="WP_073324295.1">
    <property type="nucleotide sequence ID" value="NZ_FQWD01000005.1"/>
</dbReference>
<proteinExistence type="predicted"/>
<dbReference type="NCBIfam" id="TIGR00229">
    <property type="entry name" value="sensory_box"/>
    <property type="match status" value="1"/>
</dbReference>
<dbReference type="PROSITE" id="PS50883">
    <property type="entry name" value="EAL"/>
    <property type="match status" value="1"/>
</dbReference>
<dbReference type="EMBL" id="FQWD01000005">
    <property type="protein sequence ID" value="SHG92673.1"/>
    <property type="molecule type" value="Genomic_DNA"/>
</dbReference>
<protein>
    <submittedName>
        <fullName evidence="5">PAS domain S-box-containing protein/diguanylate cyclase (GGDEF) domain-containing protein</fullName>
    </submittedName>
</protein>
<dbReference type="PROSITE" id="PS50887">
    <property type="entry name" value="GGDEF"/>
    <property type="match status" value="1"/>
</dbReference>
<dbReference type="SMART" id="SM00267">
    <property type="entry name" value="GGDEF"/>
    <property type="match status" value="1"/>
</dbReference>
<dbReference type="InterPro" id="IPR043128">
    <property type="entry name" value="Rev_trsase/Diguanyl_cyclase"/>
</dbReference>
<dbReference type="Pfam" id="PF00990">
    <property type="entry name" value="GGDEF"/>
    <property type="match status" value="1"/>
</dbReference>
<keyword evidence="6" id="KW-1185">Reference proteome</keyword>
<dbReference type="InterPro" id="IPR035919">
    <property type="entry name" value="EAL_sf"/>
</dbReference>
<dbReference type="PROSITE" id="PS50113">
    <property type="entry name" value="PAC"/>
    <property type="match status" value="2"/>
</dbReference>
<dbReference type="Pfam" id="PF00563">
    <property type="entry name" value="EAL"/>
    <property type="match status" value="1"/>
</dbReference>
<gene>
    <name evidence="5" type="ORF">SAMN05216361_3346</name>
</gene>
<dbReference type="CDD" id="cd01948">
    <property type="entry name" value="EAL"/>
    <property type="match status" value="1"/>
</dbReference>
<dbReference type="Gene3D" id="3.20.20.450">
    <property type="entry name" value="EAL domain"/>
    <property type="match status" value="1"/>
</dbReference>
<dbReference type="Gene3D" id="3.30.70.270">
    <property type="match status" value="1"/>
</dbReference>
<dbReference type="InterPro" id="IPR000160">
    <property type="entry name" value="GGDEF_dom"/>
</dbReference>
<dbReference type="CDD" id="cd00130">
    <property type="entry name" value="PAS"/>
    <property type="match status" value="1"/>
</dbReference>
<dbReference type="SUPFAM" id="SSF141868">
    <property type="entry name" value="EAL domain-like"/>
    <property type="match status" value="1"/>
</dbReference>
<dbReference type="InterPro" id="IPR052155">
    <property type="entry name" value="Biofilm_reg_signaling"/>
</dbReference>
<feature type="domain" description="GGDEF" evidence="4">
    <location>
        <begin position="321"/>
        <end position="454"/>
    </location>
</feature>
<dbReference type="OrthoDB" id="9176779at2"/>
<keyword evidence="1" id="KW-0175">Coiled coil</keyword>
<dbReference type="InterPro" id="IPR001633">
    <property type="entry name" value="EAL_dom"/>
</dbReference>
<evidence type="ECO:0000313" key="6">
    <source>
        <dbReference type="Proteomes" id="UP000184520"/>
    </source>
</evidence>
<dbReference type="InterPro" id="IPR000014">
    <property type="entry name" value="PAS"/>
</dbReference>
<dbReference type="Gene3D" id="3.30.450.20">
    <property type="entry name" value="PAS domain"/>
    <property type="match status" value="2"/>
</dbReference>
<sequence>MTLSQHDITPDVASLTRRLKREKAARQQAETLLTEKSRELFEALQQSQTNQEKLELALWATQESYWEWHATDDAFLVKSFGLRKKQVKESKHSAIALMAIVHEDDLPTIQFQWSLAVHSRCDDIELTFRVKSVRGDQWMRSRGRVLRRDDNGTAVYIVGTSKDITRQQKAEQSFQLMASAFSSSREPMLVLSDDFTITESNEAFLSLAQLNAKHECEHQSLTAFLQGAKEKLQQLPKLGQLQFDTHLITVSGTTIPVELSLAMFESRQQGSTYLIATIRDISERKQNEERLRELATHDDLTGLKNRLGLNAALKAMTEREEPFALAFIDLDGFKTVNDLAGHDSGDNCLVAVANTLRTVFNGDAEVTRWGGDEFLIAIPVEDEQQCVDQSQALIEALEALSFGVSGNDVRLSASIGVAYFPAHGNCVEALIQNADAAMYQAKTLGKGQVFVYRHGLIESMKEQVTLLTDLHRAIRTRSLDFYLQGKFSSTGKLIGAELLCRWFSPLHGMVSPGTFIPLAEAHGLDGEIGLMALESACEYIAMMEAEGLSVPMSVNISANQLLEPGFANIALSICDEHVVAPQMIEIEITESIFIQDESSALRALTELRNAGFVLSLDDFGSGFSSLSYLRTFQFDVIKIDRSLAKDIHCSTKALSLLSGLVKMLNSLQYKVLVEGVDNLAYIPLMEDMGISAYQGFLFEKPIPYDQFIYKHVHSSIPLED</sequence>
<dbReference type="PANTHER" id="PTHR44757">
    <property type="entry name" value="DIGUANYLATE CYCLASE DGCP"/>
    <property type="match status" value="1"/>
</dbReference>
<evidence type="ECO:0000259" key="3">
    <source>
        <dbReference type="PROSITE" id="PS50883"/>
    </source>
</evidence>